<dbReference type="SUPFAM" id="SSF53448">
    <property type="entry name" value="Nucleotide-diphospho-sugar transferases"/>
    <property type="match status" value="1"/>
</dbReference>
<comment type="caution">
    <text evidence="2">The sequence shown here is derived from an EMBL/GenBank/DDBJ whole genome shotgun (WGS) entry which is preliminary data.</text>
</comment>
<keyword evidence="2" id="KW-0808">Transferase</keyword>
<proteinExistence type="predicted"/>
<feature type="domain" description="Glycosyltransferase 2-like" evidence="1">
    <location>
        <begin position="13"/>
        <end position="139"/>
    </location>
</feature>
<dbReference type="Proteomes" id="UP000471640">
    <property type="component" value="Unassembled WGS sequence"/>
</dbReference>
<gene>
    <name evidence="2" type="ORF">G3480_20310</name>
</gene>
<dbReference type="AlphaFoldDB" id="A0A6P1DYR4"/>
<dbReference type="GO" id="GO:0016758">
    <property type="term" value="F:hexosyltransferase activity"/>
    <property type="evidence" value="ECO:0007669"/>
    <property type="project" value="UniProtKB-ARBA"/>
</dbReference>
<evidence type="ECO:0000313" key="3">
    <source>
        <dbReference type="Proteomes" id="UP000471640"/>
    </source>
</evidence>
<organism evidence="2 3">
    <name type="scientific">Thiorhodococcus mannitoliphagus</name>
    <dbReference type="NCBI Taxonomy" id="329406"/>
    <lineage>
        <taxon>Bacteria</taxon>
        <taxon>Pseudomonadati</taxon>
        <taxon>Pseudomonadota</taxon>
        <taxon>Gammaproteobacteria</taxon>
        <taxon>Chromatiales</taxon>
        <taxon>Chromatiaceae</taxon>
        <taxon>Thiorhodococcus</taxon>
    </lineage>
</organism>
<keyword evidence="3" id="KW-1185">Reference proteome</keyword>
<dbReference type="InterPro" id="IPR001173">
    <property type="entry name" value="Glyco_trans_2-like"/>
</dbReference>
<dbReference type="InterPro" id="IPR029044">
    <property type="entry name" value="Nucleotide-diphossugar_trans"/>
</dbReference>
<evidence type="ECO:0000259" key="1">
    <source>
        <dbReference type="Pfam" id="PF00535"/>
    </source>
</evidence>
<sequence length="327" mass="37439">MWAPKEYIPGLASVIIPTYNRAGYIEDALSSVFNQIYRPIEMIVIDDGSTDATHEVVKSWIESHSSDAYFTCRYYLKNNEGSQVARNTGIRLSHGEFLQFLDSDDILKEHKIENAVRLYRLDHSVDLIYSRWLVDNGKKIIEMDGPNLRSGSRLTEAILNNMCIFSPIYRRDVILMVGPFNESLKKAQDIEYCTRVVKQTNNSVRDDEFGGVYRLGKSNNSIIGSVSRSKLLSEWQVSQYQKNLLKKEPHTERKDQALSLISRRNFSTAQRTLAGDCPLLGLKIMIYELGVWRPVISKKVLKSLILLVHLAIADLRKRIAFLLSKCF</sequence>
<dbReference type="PANTHER" id="PTHR22916:SF3">
    <property type="entry name" value="UDP-GLCNAC:BETAGAL BETA-1,3-N-ACETYLGLUCOSAMINYLTRANSFERASE-LIKE PROTEIN 1"/>
    <property type="match status" value="1"/>
</dbReference>
<name>A0A6P1DYR4_9GAMM</name>
<dbReference type="Gene3D" id="3.90.550.10">
    <property type="entry name" value="Spore Coat Polysaccharide Biosynthesis Protein SpsA, Chain A"/>
    <property type="match status" value="1"/>
</dbReference>
<dbReference type="EMBL" id="JAAIJR010000112">
    <property type="protein sequence ID" value="NEX22620.1"/>
    <property type="molecule type" value="Genomic_DNA"/>
</dbReference>
<dbReference type="PANTHER" id="PTHR22916">
    <property type="entry name" value="GLYCOSYLTRANSFERASE"/>
    <property type="match status" value="1"/>
</dbReference>
<accession>A0A6P1DYR4</accession>
<protein>
    <submittedName>
        <fullName evidence="2">Glycosyltransferase</fullName>
    </submittedName>
</protein>
<dbReference type="RefSeq" id="WP_164655717.1">
    <property type="nucleotide sequence ID" value="NZ_JAAIJR010000112.1"/>
</dbReference>
<evidence type="ECO:0000313" key="2">
    <source>
        <dbReference type="EMBL" id="NEX22620.1"/>
    </source>
</evidence>
<dbReference type="Pfam" id="PF00535">
    <property type="entry name" value="Glycos_transf_2"/>
    <property type="match status" value="1"/>
</dbReference>
<reference evidence="3" key="1">
    <citation type="journal article" date="2020" name="Microbiol. Resour. Announc.">
        <title>Draft Genome Sequences of Thiorhodococcus mannitoliphagus and Thiorhodococcus minor, Purple Sulfur Photosynthetic Bacteria in the Gammaproteobacterial Family Chromatiaceae.</title>
        <authorList>
            <person name="Aviles F.A."/>
            <person name="Meyer T.E."/>
            <person name="Kyndt J.A."/>
        </authorList>
    </citation>
    <scope>NUCLEOTIDE SEQUENCE [LARGE SCALE GENOMIC DNA]</scope>
    <source>
        <strain evidence="3">DSM 18266</strain>
    </source>
</reference>
<reference evidence="2 3" key="2">
    <citation type="submission" date="2020-02" db="EMBL/GenBank/DDBJ databases">
        <title>Genome sequences of Thiorhodococcus mannitoliphagus and Thiorhodococcus minor, purple sulfur photosynthetic bacteria in the gammaproteobacterial family, Chromatiaceae.</title>
        <authorList>
            <person name="Aviles F.A."/>
            <person name="Meyer T.E."/>
            <person name="Kyndt J.A."/>
        </authorList>
    </citation>
    <scope>NUCLEOTIDE SEQUENCE [LARGE SCALE GENOMIC DNA]</scope>
    <source>
        <strain evidence="2 3">DSM 18266</strain>
    </source>
</reference>